<reference evidence="1 2" key="1">
    <citation type="submission" date="2016-03" db="EMBL/GenBank/DDBJ databases">
        <title>Niastella vici sp. nov., isolated from farmland soil.</title>
        <authorList>
            <person name="Chen L."/>
            <person name="Wang D."/>
            <person name="Yang S."/>
            <person name="Wang G."/>
        </authorList>
    </citation>
    <scope>NUCLEOTIDE SEQUENCE [LARGE SCALE GENOMIC DNA]</scope>
    <source>
        <strain evidence="1 2">DJ57</strain>
    </source>
</reference>
<protein>
    <recommendedName>
        <fullName evidence="3">Arylsulfotransferase N-terminal domain-containing protein</fullName>
    </recommendedName>
</protein>
<dbReference type="EMBL" id="LVYD01000002">
    <property type="protein sequence ID" value="OQP66320.1"/>
    <property type="molecule type" value="Genomic_DNA"/>
</dbReference>
<evidence type="ECO:0000313" key="2">
    <source>
        <dbReference type="Proteomes" id="UP000192796"/>
    </source>
</evidence>
<dbReference type="OrthoDB" id="304912at2"/>
<name>A0A1V9G6W9_9BACT</name>
<evidence type="ECO:0008006" key="3">
    <source>
        <dbReference type="Google" id="ProtNLM"/>
    </source>
</evidence>
<keyword evidence="2" id="KW-1185">Reference proteome</keyword>
<dbReference type="STRING" id="1703345.A3860_12515"/>
<dbReference type="RefSeq" id="WP_081145257.1">
    <property type="nucleotide sequence ID" value="NZ_LVYD01000002.1"/>
</dbReference>
<dbReference type="Proteomes" id="UP000192796">
    <property type="component" value="Unassembled WGS sequence"/>
</dbReference>
<dbReference type="InterPro" id="IPR053143">
    <property type="entry name" value="Arylsulfate_ST"/>
</dbReference>
<dbReference type="InterPro" id="IPR010262">
    <property type="entry name" value="Arylsulfotransferase_bact"/>
</dbReference>
<gene>
    <name evidence="1" type="ORF">A3860_12515</name>
</gene>
<dbReference type="Gene3D" id="2.40.128.630">
    <property type="match status" value="1"/>
</dbReference>
<evidence type="ECO:0000313" key="1">
    <source>
        <dbReference type="EMBL" id="OQP66320.1"/>
    </source>
</evidence>
<dbReference type="SUPFAM" id="SSF50998">
    <property type="entry name" value="Quinoprotein alcohol dehydrogenase-like"/>
    <property type="match status" value="1"/>
</dbReference>
<dbReference type="GO" id="GO:0004062">
    <property type="term" value="F:aryl sulfotransferase activity"/>
    <property type="evidence" value="ECO:0007669"/>
    <property type="project" value="InterPro"/>
</dbReference>
<accession>A0A1V9G6W9</accession>
<dbReference type="PANTHER" id="PTHR35340">
    <property type="entry name" value="PQQ ENZYME REPEAT PROTEIN-RELATED"/>
    <property type="match status" value="1"/>
</dbReference>
<comment type="caution">
    <text evidence="1">The sequence shown here is derived from an EMBL/GenBank/DDBJ whole genome shotgun (WGS) entry which is preliminary data.</text>
</comment>
<organism evidence="1 2">
    <name type="scientific">Niastella vici</name>
    <dbReference type="NCBI Taxonomy" id="1703345"/>
    <lineage>
        <taxon>Bacteria</taxon>
        <taxon>Pseudomonadati</taxon>
        <taxon>Bacteroidota</taxon>
        <taxon>Chitinophagia</taxon>
        <taxon>Chitinophagales</taxon>
        <taxon>Chitinophagaceae</taxon>
        <taxon>Niastella</taxon>
    </lineage>
</organism>
<dbReference type="InterPro" id="IPR011047">
    <property type="entry name" value="Quinoprotein_ADH-like_sf"/>
</dbReference>
<dbReference type="PROSITE" id="PS51257">
    <property type="entry name" value="PROKAR_LIPOPROTEIN"/>
    <property type="match status" value="1"/>
</dbReference>
<dbReference type="Pfam" id="PF05935">
    <property type="entry name" value="Arylsulfotrans"/>
    <property type="match status" value="1"/>
</dbReference>
<proteinExistence type="predicted"/>
<dbReference type="AlphaFoldDB" id="A0A1V9G6W9"/>
<sequence>MKRTSAKLFAIIIALAFTGCMNGGGNIIREIGIGLHNNNQLKIQLDVTTATPTKVYAEYWSDSNSAKKFISSVSTAGLQHALVLGNIYPQTGYSFRLVTDNNGTQNVSKTYTFKSGTLPMWLQDQFKYSCTQPNLLPAVFKEGFLLMNKREAPGLMYIVDTKGQLRWYHMVDGTGVKVAHFTNDASVISILGKSDEPTSYGSEILEINLLGDTLLHLKKGQGDFRYTIHHEIIKNHAGNVVTIYEESRIMDLSHIGGGKKDTVKGDGIQVFDSKGKQLWKWSVFDVSDPLADPALLKNKGDWTHANSLSFDIDSNYLISFYNLAQVWKVDAHTGKIVWKLGKGGTMALPAAGVFSQSHAVHINPYGSLMLFDNGVDKKQSGVFAFNMQPGARAATVDWHFNLPAEIYNDRMGSAYMINDSLVLCCCSKKHITVLANKNGTLLWTLDTAMPPYRVEFIPAAMVKPFILN</sequence>
<dbReference type="PANTHER" id="PTHR35340:SF5">
    <property type="entry name" value="ASST-DOMAIN-CONTAINING PROTEIN"/>
    <property type="match status" value="1"/>
</dbReference>